<dbReference type="InterPro" id="IPR013655">
    <property type="entry name" value="PAS_fold_3"/>
</dbReference>
<dbReference type="Gene3D" id="3.30.450.20">
    <property type="entry name" value="PAS domain"/>
    <property type="match status" value="1"/>
</dbReference>
<evidence type="ECO:0000256" key="4">
    <source>
        <dbReference type="ARBA" id="ARBA00029447"/>
    </source>
</evidence>
<dbReference type="SMART" id="SM00283">
    <property type="entry name" value="MA"/>
    <property type="match status" value="1"/>
</dbReference>
<evidence type="ECO:0000259" key="5">
    <source>
        <dbReference type="PROSITE" id="PS50111"/>
    </source>
</evidence>
<dbReference type="SUPFAM" id="SSF55785">
    <property type="entry name" value="PYP-like sensor domain (PAS domain)"/>
    <property type="match status" value="1"/>
</dbReference>
<protein>
    <submittedName>
        <fullName evidence="7">Methyl-accepting chemotaxis protein 4</fullName>
    </submittedName>
</protein>
<dbReference type="GO" id="GO:0005886">
    <property type="term" value="C:plasma membrane"/>
    <property type="evidence" value="ECO:0007669"/>
    <property type="project" value="UniProtKB-SubCell"/>
</dbReference>
<dbReference type="AlphaFoldDB" id="A0A1J5RN54"/>
<dbReference type="GO" id="GO:0006935">
    <property type="term" value="P:chemotaxis"/>
    <property type="evidence" value="ECO:0007669"/>
    <property type="project" value="InterPro"/>
</dbReference>
<comment type="caution">
    <text evidence="7">The sequence shown here is derived from an EMBL/GenBank/DDBJ whole genome shotgun (WGS) entry which is preliminary data.</text>
</comment>
<dbReference type="InterPro" id="IPR000014">
    <property type="entry name" value="PAS"/>
</dbReference>
<keyword evidence="2" id="KW-0472">Membrane</keyword>
<evidence type="ECO:0000259" key="6">
    <source>
        <dbReference type="PROSITE" id="PS50192"/>
    </source>
</evidence>
<evidence type="ECO:0000313" key="7">
    <source>
        <dbReference type="EMBL" id="OIQ93508.1"/>
    </source>
</evidence>
<dbReference type="PROSITE" id="PS50192">
    <property type="entry name" value="T_SNARE"/>
    <property type="match status" value="1"/>
</dbReference>
<dbReference type="InterPro" id="IPR000727">
    <property type="entry name" value="T_SNARE_dom"/>
</dbReference>
<dbReference type="GO" id="GO:0004888">
    <property type="term" value="F:transmembrane signaling receptor activity"/>
    <property type="evidence" value="ECO:0007669"/>
    <property type="project" value="InterPro"/>
</dbReference>
<proteinExistence type="inferred from homology"/>
<dbReference type="PROSITE" id="PS50111">
    <property type="entry name" value="CHEMOTAXIS_TRANSDUC_2"/>
    <property type="match status" value="1"/>
</dbReference>
<evidence type="ECO:0000256" key="2">
    <source>
        <dbReference type="ARBA" id="ARBA00022519"/>
    </source>
</evidence>
<dbReference type="SUPFAM" id="SSF58104">
    <property type="entry name" value="Methyl-accepting chemotaxis protein (MCP) signaling domain"/>
    <property type="match status" value="1"/>
</dbReference>
<keyword evidence="2" id="KW-0997">Cell inner membrane</keyword>
<keyword evidence="2" id="KW-1003">Cell membrane</keyword>
<accession>A0A1J5RN54</accession>
<dbReference type="Pfam" id="PF08447">
    <property type="entry name" value="PAS_3"/>
    <property type="match status" value="1"/>
</dbReference>
<dbReference type="InterPro" id="IPR035965">
    <property type="entry name" value="PAS-like_dom_sf"/>
</dbReference>
<comment type="similarity">
    <text evidence="4">Belongs to the methyl-accepting chemotaxis (MCP) protein family.</text>
</comment>
<feature type="domain" description="Methyl-accepting transducer" evidence="5">
    <location>
        <begin position="174"/>
        <end position="410"/>
    </location>
</feature>
<dbReference type="PANTHER" id="PTHR32089">
    <property type="entry name" value="METHYL-ACCEPTING CHEMOTAXIS PROTEIN MCPB"/>
    <property type="match status" value="1"/>
</dbReference>
<reference evidence="7" key="1">
    <citation type="submission" date="2016-10" db="EMBL/GenBank/DDBJ databases">
        <title>Sequence of Gallionella enrichment culture.</title>
        <authorList>
            <person name="Poehlein A."/>
            <person name="Muehling M."/>
            <person name="Daniel R."/>
        </authorList>
    </citation>
    <scope>NUCLEOTIDE SEQUENCE</scope>
</reference>
<evidence type="ECO:0000256" key="1">
    <source>
        <dbReference type="ARBA" id="ARBA00004429"/>
    </source>
</evidence>
<dbReference type="InterPro" id="IPR004089">
    <property type="entry name" value="MCPsignal_dom"/>
</dbReference>
<sequence>MFFRTKSKVADSESELLSLLDRYAGVGLWDAVLHGGDPVHPQSRWRWSSEFRRLLGYGNEAEFPNRMDSWANLLHPDDVEPTFAAFGACLADVTGRTGYDRAYRLKAKFGDYRWFRAIAGVARDANGMPTRACGTLIDVHDQISAEENRRLVMAQLAERFQAKVMGVVDMVSASASEMESEAKIMSSAVQQATVLATVVVSAAEQASANVQTLASASEEMSSSIAEISRQVAEAAQVSASASEETARTNAMVQSLSIAADRIGAVVSLINEIASQTNLLALNATIEAARAGDAGKGFAVVANEVKSLANQTAKATDEISSQITSVQDETKRAVLAIRNIGNVIERMLEISSGIAGAVEEQGEVAREIARNVQDAAVGARQVSDNIGGVMQSVVTTGGVAAQVLSSAENLEGSSHQLRGEVDSFLSSIAEP</sequence>
<dbReference type="CDD" id="cd00130">
    <property type="entry name" value="PAS"/>
    <property type="match status" value="1"/>
</dbReference>
<organism evidence="7">
    <name type="scientific">mine drainage metagenome</name>
    <dbReference type="NCBI Taxonomy" id="410659"/>
    <lineage>
        <taxon>unclassified sequences</taxon>
        <taxon>metagenomes</taxon>
        <taxon>ecological metagenomes</taxon>
    </lineage>
</organism>
<dbReference type="GO" id="GO:0007165">
    <property type="term" value="P:signal transduction"/>
    <property type="evidence" value="ECO:0007669"/>
    <property type="project" value="UniProtKB-KW"/>
</dbReference>
<keyword evidence="3" id="KW-0807">Transducer</keyword>
<gene>
    <name evidence="7" type="primary">mcp4_20</name>
    <name evidence="7" type="ORF">GALL_245730</name>
</gene>
<dbReference type="Gene3D" id="1.10.287.950">
    <property type="entry name" value="Methyl-accepting chemotaxis protein"/>
    <property type="match status" value="1"/>
</dbReference>
<dbReference type="PANTHER" id="PTHR32089:SF112">
    <property type="entry name" value="LYSOZYME-LIKE PROTEIN-RELATED"/>
    <property type="match status" value="1"/>
</dbReference>
<dbReference type="Pfam" id="PF00015">
    <property type="entry name" value="MCPsignal"/>
    <property type="match status" value="1"/>
</dbReference>
<name>A0A1J5RN54_9ZZZZ</name>
<evidence type="ECO:0000256" key="3">
    <source>
        <dbReference type="ARBA" id="ARBA00023224"/>
    </source>
</evidence>
<dbReference type="PRINTS" id="PR00260">
    <property type="entry name" value="CHEMTRNSDUCR"/>
</dbReference>
<dbReference type="InterPro" id="IPR004090">
    <property type="entry name" value="Chemotax_Me-accpt_rcpt"/>
</dbReference>
<comment type="subcellular location">
    <subcellularLocation>
        <location evidence="1">Cell inner membrane</location>
        <topology evidence="1">Multi-pass membrane protein</topology>
    </subcellularLocation>
</comment>
<dbReference type="EMBL" id="MLJW01000206">
    <property type="protein sequence ID" value="OIQ93508.1"/>
    <property type="molecule type" value="Genomic_DNA"/>
</dbReference>
<feature type="domain" description="T-SNARE coiled-coil homology" evidence="6">
    <location>
        <begin position="336"/>
        <end position="388"/>
    </location>
</feature>